<name>A0A917QUA7_9ACTN</name>
<evidence type="ECO:0000313" key="3">
    <source>
        <dbReference type="Proteomes" id="UP000637788"/>
    </source>
</evidence>
<evidence type="ECO:0000256" key="1">
    <source>
        <dbReference type="SAM" id="MobiDB-lite"/>
    </source>
</evidence>
<reference evidence="2" key="2">
    <citation type="submission" date="2020-09" db="EMBL/GenBank/DDBJ databases">
        <authorList>
            <person name="Sun Q."/>
            <person name="Ohkuma M."/>
        </authorList>
    </citation>
    <scope>NUCLEOTIDE SEQUENCE</scope>
    <source>
        <strain evidence="2">JCM 3035</strain>
    </source>
</reference>
<sequence length="123" mass="13339">MHPVAVRGGLHRFGECGILDDGVEQTVQAHEEASIRGVGNAERPTRVRAGGVLGYVGSVTGVGPVDNVWAHPPQRYRLNSNPWPDPLTRPKDPTRARSPRRHVRNRPDRAGPAPRPGAGRVLP</sequence>
<evidence type="ECO:0000313" key="2">
    <source>
        <dbReference type="EMBL" id="GGK68766.1"/>
    </source>
</evidence>
<organism evidence="2 3">
    <name type="scientific">Streptomyces flaveus</name>
    <dbReference type="NCBI Taxonomy" id="66370"/>
    <lineage>
        <taxon>Bacteria</taxon>
        <taxon>Bacillati</taxon>
        <taxon>Actinomycetota</taxon>
        <taxon>Actinomycetes</taxon>
        <taxon>Kitasatosporales</taxon>
        <taxon>Streptomycetaceae</taxon>
        <taxon>Streptomyces</taxon>
        <taxon>Streptomyces aurantiacus group</taxon>
    </lineage>
</organism>
<gene>
    <name evidence="2" type="ORF">GCM10010094_32300</name>
</gene>
<keyword evidence="3" id="KW-1185">Reference proteome</keyword>
<protein>
    <submittedName>
        <fullName evidence="2">Uncharacterized protein</fullName>
    </submittedName>
</protein>
<dbReference type="AlphaFoldDB" id="A0A917QUA7"/>
<accession>A0A917QUA7</accession>
<feature type="compositionally biased region" description="Low complexity" evidence="1">
    <location>
        <begin position="110"/>
        <end position="123"/>
    </location>
</feature>
<dbReference type="Proteomes" id="UP000637788">
    <property type="component" value="Unassembled WGS sequence"/>
</dbReference>
<reference evidence="2" key="1">
    <citation type="journal article" date="2014" name="Int. J. Syst. Evol. Microbiol.">
        <title>Complete genome sequence of Corynebacterium casei LMG S-19264T (=DSM 44701T), isolated from a smear-ripened cheese.</title>
        <authorList>
            <consortium name="US DOE Joint Genome Institute (JGI-PGF)"/>
            <person name="Walter F."/>
            <person name="Albersmeier A."/>
            <person name="Kalinowski J."/>
            <person name="Ruckert C."/>
        </authorList>
    </citation>
    <scope>NUCLEOTIDE SEQUENCE</scope>
    <source>
        <strain evidence="2">JCM 3035</strain>
    </source>
</reference>
<comment type="caution">
    <text evidence="2">The sequence shown here is derived from an EMBL/GenBank/DDBJ whole genome shotgun (WGS) entry which is preliminary data.</text>
</comment>
<dbReference type="EMBL" id="BMPQ01000006">
    <property type="protein sequence ID" value="GGK68766.1"/>
    <property type="molecule type" value="Genomic_DNA"/>
</dbReference>
<proteinExistence type="predicted"/>
<feature type="region of interest" description="Disordered" evidence="1">
    <location>
        <begin position="73"/>
        <end position="123"/>
    </location>
</feature>